<evidence type="ECO:0000313" key="6">
    <source>
        <dbReference type="EMBL" id="KAH3810996.1"/>
    </source>
</evidence>
<dbReference type="Pfam" id="PF06325">
    <property type="entry name" value="PrmA"/>
    <property type="match status" value="1"/>
</dbReference>
<keyword evidence="7" id="KW-1185">Reference proteome</keyword>
<dbReference type="OrthoDB" id="194386at2759"/>
<dbReference type="SUPFAM" id="SSF53335">
    <property type="entry name" value="S-adenosyl-L-methionine-dependent methyltransferases"/>
    <property type="match status" value="1"/>
</dbReference>
<evidence type="ECO:0000256" key="1">
    <source>
        <dbReference type="ARBA" id="ARBA00022603"/>
    </source>
</evidence>
<dbReference type="PANTHER" id="PTHR43648:SF1">
    <property type="entry name" value="ELECTRON TRANSFER FLAVOPROTEIN BETA SUBUNIT LYSINE METHYLTRANSFERASE"/>
    <property type="match status" value="1"/>
</dbReference>
<accession>A0A9D4JFM2</accession>
<gene>
    <name evidence="6" type="ORF">DPMN_139396</name>
</gene>
<dbReference type="Proteomes" id="UP000828390">
    <property type="component" value="Unassembled WGS sequence"/>
</dbReference>
<dbReference type="InterPro" id="IPR050078">
    <property type="entry name" value="Ribosomal_L11_MeTrfase_PrmA"/>
</dbReference>
<reference evidence="6" key="2">
    <citation type="submission" date="2020-11" db="EMBL/GenBank/DDBJ databases">
        <authorList>
            <person name="McCartney M.A."/>
            <person name="Auch B."/>
            <person name="Kono T."/>
            <person name="Mallez S."/>
            <person name="Becker A."/>
            <person name="Gohl D.M."/>
            <person name="Silverstein K.A.T."/>
            <person name="Koren S."/>
            <person name="Bechman K.B."/>
            <person name="Herman A."/>
            <person name="Abrahante J.E."/>
            <person name="Garbe J."/>
        </authorList>
    </citation>
    <scope>NUCLEOTIDE SEQUENCE</scope>
    <source>
        <strain evidence="6">Duluth1</strain>
        <tissue evidence="6">Whole animal</tissue>
    </source>
</reference>
<evidence type="ECO:0000256" key="2">
    <source>
        <dbReference type="ARBA" id="ARBA00022679"/>
    </source>
</evidence>
<dbReference type="Gene3D" id="3.40.50.150">
    <property type="entry name" value="Vaccinia Virus protein VP39"/>
    <property type="match status" value="1"/>
</dbReference>
<dbReference type="PANTHER" id="PTHR43648">
    <property type="entry name" value="ELECTRON TRANSFER FLAVOPROTEIN BETA SUBUNIT LYSINE METHYLTRANSFERASE"/>
    <property type="match status" value="1"/>
</dbReference>
<comment type="similarity">
    <text evidence="3">Belongs to the methyltransferase superfamily. ETFBKMT family.</text>
</comment>
<organism evidence="6 7">
    <name type="scientific">Dreissena polymorpha</name>
    <name type="common">Zebra mussel</name>
    <name type="synonym">Mytilus polymorpha</name>
    <dbReference type="NCBI Taxonomy" id="45954"/>
    <lineage>
        <taxon>Eukaryota</taxon>
        <taxon>Metazoa</taxon>
        <taxon>Spiralia</taxon>
        <taxon>Lophotrochozoa</taxon>
        <taxon>Mollusca</taxon>
        <taxon>Bivalvia</taxon>
        <taxon>Autobranchia</taxon>
        <taxon>Heteroconchia</taxon>
        <taxon>Euheterodonta</taxon>
        <taxon>Imparidentia</taxon>
        <taxon>Neoheterodontei</taxon>
        <taxon>Myida</taxon>
        <taxon>Dreissenoidea</taxon>
        <taxon>Dreissenidae</taxon>
        <taxon>Dreissena</taxon>
    </lineage>
</organism>
<name>A0A9D4JFM2_DREPO</name>
<evidence type="ECO:0000256" key="5">
    <source>
        <dbReference type="ARBA" id="ARBA00042266"/>
    </source>
</evidence>
<proteinExistence type="inferred from homology"/>
<evidence type="ECO:0000256" key="3">
    <source>
        <dbReference type="ARBA" id="ARBA00037932"/>
    </source>
</evidence>
<dbReference type="EMBL" id="JAIWYP010000006">
    <property type="protein sequence ID" value="KAH3810996.1"/>
    <property type="molecule type" value="Genomic_DNA"/>
</dbReference>
<dbReference type="GO" id="GO:0016279">
    <property type="term" value="F:protein-lysine N-methyltransferase activity"/>
    <property type="evidence" value="ECO:0007669"/>
    <property type="project" value="TreeGrafter"/>
</dbReference>
<comment type="caution">
    <text evidence="6">The sequence shown here is derived from an EMBL/GenBank/DDBJ whole genome shotgun (WGS) entry which is preliminary data.</text>
</comment>
<sequence>MGLLKTLSILASGHGGYRTLGSNRSVSSGQNNEARAKLILRHTVMSRDHLTPEIGLRLITPECVLWRAREEESPFKDPFWAIYWPGGQVLTRFILDNPDLFRGDALLDVGSGCGAAAIAAARVGASSVIANDIDPNAISAIMLNAAMNNVNVVVESGNLIGQVNNKWKTIVLGDMFYDAAFRDVMIDWLTMQCREFKSNVFIGDPGRLPLIEHPIKSHLRKVGQYVLPKRCREENNGMTEGFVWQLNVKYT</sequence>
<evidence type="ECO:0000256" key="4">
    <source>
        <dbReference type="ARBA" id="ARBA00041867"/>
    </source>
</evidence>
<dbReference type="GO" id="GO:0005759">
    <property type="term" value="C:mitochondrial matrix"/>
    <property type="evidence" value="ECO:0007669"/>
    <property type="project" value="TreeGrafter"/>
</dbReference>
<keyword evidence="1" id="KW-0489">Methyltransferase</keyword>
<dbReference type="GO" id="GO:0032259">
    <property type="term" value="P:methylation"/>
    <property type="evidence" value="ECO:0007669"/>
    <property type="project" value="UniProtKB-KW"/>
</dbReference>
<dbReference type="AlphaFoldDB" id="A0A9D4JFM2"/>
<protein>
    <recommendedName>
        <fullName evidence="5">ETFB lysine methyltransferase</fullName>
    </recommendedName>
    <alternativeName>
        <fullName evidence="4">Protein N-lysine methyltransferase METTL20</fullName>
    </alternativeName>
</protein>
<reference evidence="6" key="1">
    <citation type="journal article" date="2019" name="bioRxiv">
        <title>The Genome of the Zebra Mussel, Dreissena polymorpha: A Resource for Invasive Species Research.</title>
        <authorList>
            <person name="McCartney M.A."/>
            <person name="Auch B."/>
            <person name="Kono T."/>
            <person name="Mallez S."/>
            <person name="Zhang Y."/>
            <person name="Obille A."/>
            <person name="Becker A."/>
            <person name="Abrahante J.E."/>
            <person name="Garbe J."/>
            <person name="Badalamenti J.P."/>
            <person name="Herman A."/>
            <person name="Mangelson H."/>
            <person name="Liachko I."/>
            <person name="Sullivan S."/>
            <person name="Sone E.D."/>
            <person name="Koren S."/>
            <person name="Silverstein K.A.T."/>
            <person name="Beckman K.B."/>
            <person name="Gohl D.M."/>
        </authorList>
    </citation>
    <scope>NUCLEOTIDE SEQUENCE</scope>
    <source>
        <strain evidence="6">Duluth1</strain>
        <tissue evidence="6">Whole animal</tissue>
    </source>
</reference>
<dbReference type="InterPro" id="IPR029063">
    <property type="entry name" value="SAM-dependent_MTases_sf"/>
</dbReference>
<evidence type="ECO:0000313" key="7">
    <source>
        <dbReference type="Proteomes" id="UP000828390"/>
    </source>
</evidence>
<keyword evidence="2" id="KW-0808">Transferase</keyword>